<protein>
    <submittedName>
        <fullName evidence="2">Uncharacterized protein</fullName>
    </submittedName>
</protein>
<dbReference type="InParanoid" id="A0A1Y2FCW7"/>
<proteinExistence type="predicted"/>
<feature type="compositionally biased region" description="Low complexity" evidence="1">
    <location>
        <begin position="142"/>
        <end position="171"/>
    </location>
</feature>
<evidence type="ECO:0000256" key="1">
    <source>
        <dbReference type="SAM" id="MobiDB-lite"/>
    </source>
</evidence>
<feature type="compositionally biased region" description="Low complexity" evidence="1">
    <location>
        <begin position="123"/>
        <end position="135"/>
    </location>
</feature>
<comment type="caution">
    <text evidence="2">The sequence shown here is derived from an EMBL/GenBank/DDBJ whole genome shotgun (WGS) entry which is preliminary data.</text>
</comment>
<accession>A0A1Y2FCW7</accession>
<dbReference type="AlphaFoldDB" id="A0A1Y2FCW7"/>
<organism evidence="2 3">
    <name type="scientific">Leucosporidium creatinivorum</name>
    <dbReference type="NCBI Taxonomy" id="106004"/>
    <lineage>
        <taxon>Eukaryota</taxon>
        <taxon>Fungi</taxon>
        <taxon>Dikarya</taxon>
        <taxon>Basidiomycota</taxon>
        <taxon>Pucciniomycotina</taxon>
        <taxon>Microbotryomycetes</taxon>
        <taxon>Leucosporidiales</taxon>
        <taxon>Leucosporidium</taxon>
    </lineage>
</organism>
<evidence type="ECO:0000313" key="3">
    <source>
        <dbReference type="Proteomes" id="UP000193467"/>
    </source>
</evidence>
<name>A0A1Y2FCW7_9BASI</name>
<keyword evidence="3" id="KW-1185">Reference proteome</keyword>
<feature type="compositionally biased region" description="Basic and acidic residues" evidence="1">
    <location>
        <begin position="62"/>
        <end position="76"/>
    </location>
</feature>
<dbReference type="EMBL" id="MCGR01000022">
    <property type="protein sequence ID" value="ORY81768.1"/>
    <property type="molecule type" value="Genomic_DNA"/>
</dbReference>
<gene>
    <name evidence="2" type="ORF">BCR35DRAFT_303905</name>
</gene>
<evidence type="ECO:0000313" key="2">
    <source>
        <dbReference type="EMBL" id="ORY81768.1"/>
    </source>
</evidence>
<feature type="region of interest" description="Disordered" evidence="1">
    <location>
        <begin position="1"/>
        <end position="171"/>
    </location>
</feature>
<dbReference type="Proteomes" id="UP000193467">
    <property type="component" value="Unassembled WGS sequence"/>
</dbReference>
<feature type="compositionally biased region" description="Low complexity" evidence="1">
    <location>
        <begin position="85"/>
        <end position="103"/>
    </location>
</feature>
<sequence length="185" mass="19061">MLFRRALLNGTPPTSRPRSRRNSKAHSIGEGGSPLPTTVNAAGQLESHEMHNIAYSPAGTTSKEEYGSDGAPEYHHPPPQAPRMTAYASSPTTSASSGAPFATLAPRPLVPTYTPSPSMPYQARAPAWSPAAPSSAGGGRGSVSSSTGLLGAGQQRSGSRQGLVPAAEPMAEAVPSFYAARSQYS</sequence>
<reference evidence="2 3" key="1">
    <citation type="submission" date="2016-07" db="EMBL/GenBank/DDBJ databases">
        <title>Pervasive Adenine N6-methylation of Active Genes in Fungi.</title>
        <authorList>
            <consortium name="DOE Joint Genome Institute"/>
            <person name="Mondo S.J."/>
            <person name="Dannebaum R.O."/>
            <person name="Kuo R.C."/>
            <person name="Labutti K."/>
            <person name="Haridas S."/>
            <person name="Kuo A."/>
            <person name="Salamov A."/>
            <person name="Ahrendt S.R."/>
            <person name="Lipzen A."/>
            <person name="Sullivan W."/>
            <person name="Andreopoulos W.B."/>
            <person name="Clum A."/>
            <person name="Lindquist E."/>
            <person name="Daum C."/>
            <person name="Ramamoorthy G.K."/>
            <person name="Gryganskyi A."/>
            <person name="Culley D."/>
            <person name="Magnuson J.K."/>
            <person name="James T.Y."/>
            <person name="O'Malley M.A."/>
            <person name="Stajich J.E."/>
            <person name="Spatafora J.W."/>
            <person name="Visel A."/>
            <person name="Grigoriev I.V."/>
        </authorList>
    </citation>
    <scope>NUCLEOTIDE SEQUENCE [LARGE SCALE GENOMIC DNA]</scope>
    <source>
        <strain evidence="2 3">62-1032</strain>
    </source>
</reference>